<keyword evidence="3" id="KW-0813">Transport</keyword>
<dbReference type="InterPro" id="IPR010130">
    <property type="entry name" value="T1SS_OMP_TolC"/>
</dbReference>
<comment type="subcellular location">
    <subcellularLocation>
        <location evidence="1">Cell outer membrane</location>
    </subcellularLocation>
</comment>
<dbReference type="InterPro" id="IPR003423">
    <property type="entry name" value="OMP_efflux"/>
</dbReference>
<evidence type="ECO:0000256" key="5">
    <source>
        <dbReference type="ARBA" id="ARBA00022692"/>
    </source>
</evidence>
<accession>A0ABV2A9Z3</accession>
<sequence>MTCVLRTERAASGRWQLAALGLLLALSPAVQAELLFSDALQRAAERDPAYAAAFAAQRADREAGEQERARLRPSLSLSGSGSFVASDSRFAFGAERDEYPVWSARLEARQPVLRLDWSARRQRADARDALADARFQQAQTDFVVRVAQRYLEAMRAQDQLRLMQAEVEAVRRSLDDVRKRYEVELVPGTDLKEAQARYDLARAELIRAEAELEWRLDALAELTGPFDAPLPRLAPALAPPPLPATSIDDWLALLEDNNATLRIAALDVEIAKADHRSRKAEAQPQADLVASAGRADASASELGSLQDEARVGVELVIPIYAGGINHSRVREAEARLEATRLIHERLLAEARREVRTQFRNFEVARISVDALTAGLESARSAEQAVMAGYDAGTRTIADVLDARRRVAEAERNLNQARYDLLTTIVLLQASAGTLDAEDLVALDALLEVPRS</sequence>
<comment type="similarity">
    <text evidence="2">Belongs to the outer membrane factor (OMF) (TC 1.B.17) family.</text>
</comment>
<comment type="caution">
    <text evidence="9">The sequence shown here is derived from an EMBL/GenBank/DDBJ whole genome shotgun (WGS) entry which is preliminary data.</text>
</comment>
<protein>
    <submittedName>
        <fullName evidence="9">TolC family outer membrane protein</fullName>
    </submittedName>
</protein>
<dbReference type="EMBL" id="JBEPIJ010000007">
    <property type="protein sequence ID" value="MES0873978.1"/>
    <property type="molecule type" value="Genomic_DNA"/>
</dbReference>
<dbReference type="Pfam" id="PF02321">
    <property type="entry name" value="OEP"/>
    <property type="match status" value="2"/>
</dbReference>
<dbReference type="PANTHER" id="PTHR30026">
    <property type="entry name" value="OUTER MEMBRANE PROTEIN TOLC"/>
    <property type="match status" value="1"/>
</dbReference>
<dbReference type="PANTHER" id="PTHR30026:SF20">
    <property type="entry name" value="OUTER MEMBRANE PROTEIN TOLC"/>
    <property type="match status" value="1"/>
</dbReference>
<evidence type="ECO:0000256" key="7">
    <source>
        <dbReference type="ARBA" id="ARBA00023237"/>
    </source>
</evidence>
<dbReference type="NCBIfam" id="TIGR01844">
    <property type="entry name" value="type_I_sec_TolC"/>
    <property type="match status" value="1"/>
</dbReference>
<dbReference type="InterPro" id="IPR051906">
    <property type="entry name" value="TolC-like"/>
</dbReference>
<keyword evidence="6" id="KW-0472">Membrane</keyword>
<evidence type="ECO:0000256" key="2">
    <source>
        <dbReference type="ARBA" id="ARBA00007613"/>
    </source>
</evidence>
<evidence type="ECO:0000313" key="9">
    <source>
        <dbReference type="EMBL" id="MES0873978.1"/>
    </source>
</evidence>
<dbReference type="SUPFAM" id="SSF56954">
    <property type="entry name" value="Outer membrane efflux proteins (OEP)"/>
    <property type="match status" value="1"/>
</dbReference>
<dbReference type="Proteomes" id="UP001465331">
    <property type="component" value="Unassembled WGS sequence"/>
</dbReference>
<keyword evidence="10" id="KW-1185">Reference proteome</keyword>
<evidence type="ECO:0000256" key="3">
    <source>
        <dbReference type="ARBA" id="ARBA00022448"/>
    </source>
</evidence>
<keyword evidence="4" id="KW-1134">Transmembrane beta strand</keyword>
<evidence type="ECO:0000256" key="4">
    <source>
        <dbReference type="ARBA" id="ARBA00022452"/>
    </source>
</evidence>
<evidence type="ECO:0000256" key="8">
    <source>
        <dbReference type="SAM" id="Coils"/>
    </source>
</evidence>
<keyword evidence="5" id="KW-0812">Transmembrane</keyword>
<name>A0ABV2A9Z3_9GAMM</name>
<proteinExistence type="inferred from homology"/>
<dbReference type="RefSeq" id="WP_352888894.1">
    <property type="nucleotide sequence ID" value="NZ_JBEPIJ010000007.1"/>
</dbReference>
<keyword evidence="7" id="KW-0998">Cell outer membrane</keyword>
<keyword evidence="8" id="KW-0175">Coiled coil</keyword>
<organism evidence="9 10">
    <name type="scientific">Sinimarinibacterium thermocellulolyticum</name>
    <dbReference type="NCBI Taxonomy" id="3170016"/>
    <lineage>
        <taxon>Bacteria</taxon>
        <taxon>Pseudomonadati</taxon>
        <taxon>Pseudomonadota</taxon>
        <taxon>Gammaproteobacteria</taxon>
        <taxon>Nevskiales</taxon>
        <taxon>Nevskiaceae</taxon>
        <taxon>Sinimarinibacterium</taxon>
    </lineage>
</organism>
<evidence type="ECO:0000313" key="10">
    <source>
        <dbReference type="Proteomes" id="UP001465331"/>
    </source>
</evidence>
<gene>
    <name evidence="9" type="ORF">ABSH63_08185</name>
</gene>
<feature type="coiled-coil region" evidence="8">
    <location>
        <begin position="153"/>
        <end position="211"/>
    </location>
</feature>
<evidence type="ECO:0000256" key="6">
    <source>
        <dbReference type="ARBA" id="ARBA00023136"/>
    </source>
</evidence>
<dbReference type="Gene3D" id="1.20.1600.10">
    <property type="entry name" value="Outer membrane efflux proteins (OEP)"/>
    <property type="match status" value="1"/>
</dbReference>
<evidence type="ECO:0000256" key="1">
    <source>
        <dbReference type="ARBA" id="ARBA00004442"/>
    </source>
</evidence>
<reference evidence="9 10" key="1">
    <citation type="submission" date="2024-06" db="EMBL/GenBank/DDBJ databases">
        <authorList>
            <person name="Li Z."/>
            <person name="Jiang Y."/>
        </authorList>
    </citation>
    <scope>NUCLEOTIDE SEQUENCE [LARGE SCALE GENOMIC DNA]</scope>
    <source>
        <strain evidence="9 10">HSW-8</strain>
    </source>
</reference>